<keyword evidence="3" id="KW-0732">Signal</keyword>
<name>A0A087USK5_STEMI</name>
<dbReference type="OMA" id="IWRHAEC"/>
<organism evidence="4 5">
    <name type="scientific">Stegodyphus mimosarum</name>
    <name type="common">African social velvet spider</name>
    <dbReference type="NCBI Taxonomy" id="407821"/>
    <lineage>
        <taxon>Eukaryota</taxon>
        <taxon>Metazoa</taxon>
        <taxon>Ecdysozoa</taxon>
        <taxon>Arthropoda</taxon>
        <taxon>Chelicerata</taxon>
        <taxon>Arachnida</taxon>
        <taxon>Araneae</taxon>
        <taxon>Araneomorphae</taxon>
        <taxon>Entelegynae</taxon>
        <taxon>Eresoidea</taxon>
        <taxon>Eresidae</taxon>
        <taxon>Stegodyphus</taxon>
    </lineage>
</organism>
<reference evidence="4 5" key="1">
    <citation type="submission" date="2013-11" db="EMBL/GenBank/DDBJ databases">
        <title>Genome sequencing of Stegodyphus mimosarum.</title>
        <authorList>
            <person name="Bechsgaard J."/>
        </authorList>
    </citation>
    <scope>NUCLEOTIDE SEQUENCE [LARGE SCALE GENOMIC DNA]</scope>
</reference>
<dbReference type="SUPFAM" id="SSF52058">
    <property type="entry name" value="L domain-like"/>
    <property type="match status" value="1"/>
</dbReference>
<dbReference type="AlphaFoldDB" id="A0A087USK5"/>
<proteinExistence type="predicted"/>
<feature type="signal peptide" evidence="3">
    <location>
        <begin position="1"/>
        <end position="18"/>
    </location>
</feature>
<dbReference type="InterPro" id="IPR032675">
    <property type="entry name" value="LRR_dom_sf"/>
</dbReference>
<sequence>MWFLKFFGIFGAASVILAGVPECPPSQKVYPCFCTNDGLLTSIDCEGLGSLQKISDVMKNIKGQNLSFAFWKSNLGDIPSNFFEGFQSVNLHFENCKIGSFGDRPFTGLENSLKNIYVYGSVDKRKKDLETFPLGHLKKLKDLYFEANDIKRLGNDWFEGGPESLEQLMLEANDIEELGDKAFASLINMTQIWLGDNRFKKVSRSMFPNPANKLELLEMSFNGIEELPEDMFEGMPRLTSINVSGNKLKTVPEATWGKIWDQLNEVYLERNSGFVCDENMKWIYQRKLPKILTGRCTGGNKLSGKEIKSLTLADFD</sequence>
<dbReference type="SMART" id="SM00369">
    <property type="entry name" value="LRR_TYP"/>
    <property type="match status" value="5"/>
</dbReference>
<dbReference type="OrthoDB" id="676979at2759"/>
<dbReference type="Pfam" id="PF13855">
    <property type="entry name" value="LRR_8"/>
    <property type="match status" value="1"/>
</dbReference>
<gene>
    <name evidence="4" type="ORF">X975_14310</name>
</gene>
<dbReference type="InterPro" id="IPR050333">
    <property type="entry name" value="SLRP"/>
</dbReference>
<keyword evidence="5" id="KW-1185">Reference proteome</keyword>
<evidence type="ECO:0000256" key="3">
    <source>
        <dbReference type="SAM" id="SignalP"/>
    </source>
</evidence>
<evidence type="ECO:0000256" key="1">
    <source>
        <dbReference type="ARBA" id="ARBA00022614"/>
    </source>
</evidence>
<dbReference type="InterPro" id="IPR001611">
    <property type="entry name" value="Leu-rich_rpt"/>
</dbReference>
<dbReference type="EMBL" id="KK121372">
    <property type="protein sequence ID" value="KFM80344.1"/>
    <property type="molecule type" value="Genomic_DNA"/>
</dbReference>
<accession>A0A087USK5</accession>
<dbReference type="PANTHER" id="PTHR45712">
    <property type="entry name" value="AGAP008170-PA"/>
    <property type="match status" value="1"/>
</dbReference>
<keyword evidence="2" id="KW-0677">Repeat</keyword>
<dbReference type="STRING" id="407821.A0A087USK5"/>
<dbReference type="Gene3D" id="3.80.10.10">
    <property type="entry name" value="Ribonuclease Inhibitor"/>
    <property type="match status" value="1"/>
</dbReference>
<feature type="chain" id="PRO_5001830795" evidence="3">
    <location>
        <begin position="19"/>
        <end position="316"/>
    </location>
</feature>
<dbReference type="InterPro" id="IPR003591">
    <property type="entry name" value="Leu-rich_rpt_typical-subtyp"/>
</dbReference>
<evidence type="ECO:0000313" key="5">
    <source>
        <dbReference type="Proteomes" id="UP000054359"/>
    </source>
</evidence>
<protein>
    <submittedName>
        <fullName evidence="4">Chondroadherin-like protein</fullName>
    </submittedName>
</protein>
<evidence type="ECO:0000256" key="2">
    <source>
        <dbReference type="ARBA" id="ARBA00022737"/>
    </source>
</evidence>
<dbReference type="Proteomes" id="UP000054359">
    <property type="component" value="Unassembled WGS sequence"/>
</dbReference>
<evidence type="ECO:0000313" key="4">
    <source>
        <dbReference type="EMBL" id="KFM80344.1"/>
    </source>
</evidence>
<feature type="non-terminal residue" evidence="4">
    <location>
        <position position="316"/>
    </location>
</feature>
<keyword evidence="1" id="KW-0433">Leucine-rich repeat</keyword>
<dbReference type="PANTHER" id="PTHR45712:SF22">
    <property type="entry name" value="INSULIN-LIKE GROWTH FACTOR-BINDING PROTEIN COMPLEX ACID LABILE SUBUNIT"/>
    <property type="match status" value="1"/>
</dbReference>